<dbReference type="CDD" id="cd10912">
    <property type="entry name" value="PIN_YacP-like"/>
    <property type="match status" value="1"/>
</dbReference>
<dbReference type="PANTHER" id="PTHR34547:SF1">
    <property type="entry name" value="YACP-LIKE NYN DOMAIN PROTEIN"/>
    <property type="match status" value="1"/>
</dbReference>
<dbReference type="InterPro" id="IPR010298">
    <property type="entry name" value="YacP-like"/>
</dbReference>
<evidence type="ECO:0000313" key="1">
    <source>
        <dbReference type="EMBL" id="WEG73190.1"/>
    </source>
</evidence>
<evidence type="ECO:0000313" key="2">
    <source>
        <dbReference type="Proteomes" id="UP001179647"/>
    </source>
</evidence>
<dbReference type="PANTHER" id="PTHR34547">
    <property type="entry name" value="YACP-LIKE NYN DOMAIN PROTEIN"/>
    <property type="match status" value="1"/>
</dbReference>
<proteinExistence type="predicted"/>
<dbReference type="KEGG" id="vie:OL234_09530"/>
<dbReference type="RefSeq" id="WP_275468993.1">
    <property type="nucleotide sequence ID" value="NZ_CP110232.1"/>
</dbReference>
<dbReference type="EMBL" id="CP110232">
    <property type="protein sequence ID" value="WEG73190.1"/>
    <property type="molecule type" value="Genomic_DNA"/>
</dbReference>
<dbReference type="Pfam" id="PF05991">
    <property type="entry name" value="NYN_YacP"/>
    <property type="match status" value="1"/>
</dbReference>
<sequence>MKRQILLVDGYNMIGAWPELVMLKNQEKLEDARDALLFKLSNYAKYEDIEVICVFDAQFVPGIQKEYQKYQVTVVFTKTDETADSYIERRAGELVSRITQVTVATSDLAEQWLIFSKGALRKSANELFRDIEQTKVKIEQETLEYRYANYRRNSPFDGKQLKELDKLLHDLSK</sequence>
<organism evidence="1 2">
    <name type="scientific">Vagococcus intermedius</name>
    <dbReference type="NCBI Taxonomy" id="2991418"/>
    <lineage>
        <taxon>Bacteria</taxon>
        <taxon>Bacillati</taxon>
        <taxon>Bacillota</taxon>
        <taxon>Bacilli</taxon>
        <taxon>Lactobacillales</taxon>
        <taxon>Enterococcaceae</taxon>
        <taxon>Vagococcus</taxon>
    </lineage>
</organism>
<dbReference type="Proteomes" id="UP001179647">
    <property type="component" value="Chromosome"/>
</dbReference>
<name>A0AAF0CUL2_9ENTE</name>
<dbReference type="AlphaFoldDB" id="A0AAF0CUL2"/>
<gene>
    <name evidence="1" type="ORF">OL234_09530</name>
</gene>
<protein>
    <submittedName>
        <fullName evidence="1">NYN domain-containing protein</fullName>
    </submittedName>
</protein>
<accession>A0AAF0CUL2</accession>
<keyword evidence="2" id="KW-1185">Reference proteome</keyword>
<reference evidence="1" key="1">
    <citation type="submission" date="2022-10" db="EMBL/GenBank/DDBJ databases">
        <title>Vagococcus sp. isolated from poultry meat.</title>
        <authorList>
            <person name="Johansson P."/>
            <person name="Bjorkroth J."/>
        </authorList>
    </citation>
    <scope>NUCLEOTIDE SEQUENCE</scope>
    <source>
        <strain evidence="1">STAA11</strain>
    </source>
</reference>